<proteinExistence type="predicted"/>
<comment type="caution">
    <text evidence="1">The sequence shown here is derived from an EMBL/GenBank/DDBJ whole genome shotgun (WGS) entry which is preliminary data.</text>
</comment>
<protein>
    <submittedName>
        <fullName evidence="1">Uncharacterized protein</fullName>
    </submittedName>
</protein>
<evidence type="ECO:0000313" key="2">
    <source>
        <dbReference type="Proteomes" id="UP000499080"/>
    </source>
</evidence>
<dbReference type="InterPro" id="IPR021109">
    <property type="entry name" value="Peptidase_aspartic_dom_sf"/>
</dbReference>
<sequence length="109" mass="12507">MGSENSNKIYVADITDPCILGLDFLQKFNFMVDLEKNEIRTGGEEIPFFQPVQRIRSYALWLRENYYTSKIECLIQGVPEASGKFRYAVTDFPSQVSQKGVLVRPHSLI</sequence>
<accession>A0A4Y2DHA9</accession>
<dbReference type="EMBL" id="BGPR01000362">
    <property type="protein sequence ID" value="GBM15599.1"/>
    <property type="molecule type" value="Genomic_DNA"/>
</dbReference>
<reference evidence="1 2" key="1">
    <citation type="journal article" date="2019" name="Sci. Rep.">
        <title>Orb-weaving spider Araneus ventricosus genome elucidates the spidroin gene catalogue.</title>
        <authorList>
            <person name="Kono N."/>
            <person name="Nakamura H."/>
            <person name="Ohtoshi R."/>
            <person name="Moran D.A.P."/>
            <person name="Shinohara A."/>
            <person name="Yoshida Y."/>
            <person name="Fujiwara M."/>
            <person name="Mori M."/>
            <person name="Tomita M."/>
            <person name="Arakawa K."/>
        </authorList>
    </citation>
    <scope>NUCLEOTIDE SEQUENCE [LARGE SCALE GENOMIC DNA]</scope>
</reference>
<name>A0A4Y2DHA9_ARAVE</name>
<dbReference type="OrthoDB" id="6435686at2759"/>
<keyword evidence="2" id="KW-1185">Reference proteome</keyword>
<dbReference type="Proteomes" id="UP000499080">
    <property type="component" value="Unassembled WGS sequence"/>
</dbReference>
<gene>
    <name evidence="1" type="ORF">AVEN_95239_1</name>
</gene>
<evidence type="ECO:0000313" key="1">
    <source>
        <dbReference type="EMBL" id="GBM15599.1"/>
    </source>
</evidence>
<dbReference type="AlphaFoldDB" id="A0A4Y2DHA9"/>
<organism evidence="1 2">
    <name type="scientific">Araneus ventricosus</name>
    <name type="common">Orbweaver spider</name>
    <name type="synonym">Epeira ventricosa</name>
    <dbReference type="NCBI Taxonomy" id="182803"/>
    <lineage>
        <taxon>Eukaryota</taxon>
        <taxon>Metazoa</taxon>
        <taxon>Ecdysozoa</taxon>
        <taxon>Arthropoda</taxon>
        <taxon>Chelicerata</taxon>
        <taxon>Arachnida</taxon>
        <taxon>Araneae</taxon>
        <taxon>Araneomorphae</taxon>
        <taxon>Entelegynae</taxon>
        <taxon>Araneoidea</taxon>
        <taxon>Araneidae</taxon>
        <taxon>Araneus</taxon>
    </lineage>
</organism>
<dbReference type="Gene3D" id="2.40.70.10">
    <property type="entry name" value="Acid Proteases"/>
    <property type="match status" value="1"/>
</dbReference>